<protein>
    <recommendedName>
        <fullName evidence="4">G protein-coupled receptor</fullName>
    </recommendedName>
</protein>
<dbReference type="EMBL" id="BTSX01000004">
    <property type="protein sequence ID" value="GMS97245.1"/>
    <property type="molecule type" value="Genomic_DNA"/>
</dbReference>
<feature type="non-terminal residue" evidence="2">
    <location>
        <position position="87"/>
    </location>
</feature>
<keyword evidence="1" id="KW-0472">Membrane</keyword>
<evidence type="ECO:0000313" key="3">
    <source>
        <dbReference type="Proteomes" id="UP001432027"/>
    </source>
</evidence>
<keyword evidence="1" id="KW-1133">Transmembrane helix</keyword>
<keyword evidence="1" id="KW-0812">Transmembrane</keyword>
<feature type="transmembrane region" description="Helical" evidence="1">
    <location>
        <begin position="56"/>
        <end position="75"/>
    </location>
</feature>
<name>A0AAV5TSJ2_9BILA</name>
<dbReference type="Proteomes" id="UP001432027">
    <property type="component" value="Unassembled WGS sequence"/>
</dbReference>
<keyword evidence="3" id="KW-1185">Reference proteome</keyword>
<organism evidence="2 3">
    <name type="scientific">Pristionchus entomophagus</name>
    <dbReference type="NCBI Taxonomy" id="358040"/>
    <lineage>
        <taxon>Eukaryota</taxon>
        <taxon>Metazoa</taxon>
        <taxon>Ecdysozoa</taxon>
        <taxon>Nematoda</taxon>
        <taxon>Chromadorea</taxon>
        <taxon>Rhabditida</taxon>
        <taxon>Rhabditina</taxon>
        <taxon>Diplogasteromorpha</taxon>
        <taxon>Diplogasteroidea</taxon>
        <taxon>Neodiplogasteridae</taxon>
        <taxon>Pristionchus</taxon>
    </lineage>
</organism>
<sequence length="87" mass="10252">IFYSIFVGTIEIIASASLFFSIDVEKDPSLVDGIFNYLREKYAMIYFKSKFGTLEILSGTFLVFIFFYTFIVLFLRNNVYKELEEVR</sequence>
<dbReference type="AlphaFoldDB" id="A0AAV5TSJ2"/>
<evidence type="ECO:0000256" key="1">
    <source>
        <dbReference type="SAM" id="Phobius"/>
    </source>
</evidence>
<feature type="non-terminal residue" evidence="2">
    <location>
        <position position="1"/>
    </location>
</feature>
<gene>
    <name evidence="2" type="ORF">PENTCL1PPCAC_19420</name>
</gene>
<accession>A0AAV5TSJ2</accession>
<proteinExistence type="predicted"/>
<reference evidence="2" key="1">
    <citation type="submission" date="2023-10" db="EMBL/GenBank/DDBJ databases">
        <title>Genome assembly of Pristionchus species.</title>
        <authorList>
            <person name="Yoshida K."/>
            <person name="Sommer R.J."/>
        </authorList>
    </citation>
    <scope>NUCLEOTIDE SEQUENCE</scope>
    <source>
        <strain evidence="2">RS0144</strain>
    </source>
</reference>
<evidence type="ECO:0008006" key="4">
    <source>
        <dbReference type="Google" id="ProtNLM"/>
    </source>
</evidence>
<comment type="caution">
    <text evidence="2">The sequence shown here is derived from an EMBL/GenBank/DDBJ whole genome shotgun (WGS) entry which is preliminary data.</text>
</comment>
<evidence type="ECO:0000313" key="2">
    <source>
        <dbReference type="EMBL" id="GMS97245.1"/>
    </source>
</evidence>